<keyword evidence="15" id="KW-1185">Reference proteome</keyword>
<dbReference type="Pfam" id="PF00224">
    <property type="entry name" value="PK"/>
    <property type="match status" value="1"/>
</dbReference>
<evidence type="ECO:0000256" key="7">
    <source>
        <dbReference type="ARBA" id="ARBA00022777"/>
    </source>
</evidence>
<evidence type="ECO:0000256" key="8">
    <source>
        <dbReference type="ARBA" id="ARBA00022840"/>
    </source>
</evidence>
<accession>A0ABT5G8G7</accession>
<dbReference type="PANTHER" id="PTHR11817">
    <property type="entry name" value="PYRUVATE KINASE"/>
    <property type="match status" value="1"/>
</dbReference>
<organism evidence="14 15">
    <name type="scientific">Streptomyces gilvifuscus</name>
    <dbReference type="NCBI Taxonomy" id="1550617"/>
    <lineage>
        <taxon>Bacteria</taxon>
        <taxon>Bacillati</taxon>
        <taxon>Actinomycetota</taxon>
        <taxon>Actinomycetes</taxon>
        <taxon>Kitasatosporales</taxon>
        <taxon>Streptomycetaceae</taxon>
        <taxon>Streptomyces</taxon>
    </lineage>
</organism>
<evidence type="ECO:0000256" key="2">
    <source>
        <dbReference type="ARBA" id="ARBA00008663"/>
    </source>
</evidence>
<protein>
    <recommendedName>
        <fullName evidence="3 12">Pyruvate kinase</fullName>
        <ecNumber evidence="3 12">2.7.1.40</ecNumber>
    </recommendedName>
</protein>
<comment type="catalytic activity">
    <reaction evidence="12">
        <text>pyruvate + ATP = phosphoenolpyruvate + ADP + H(+)</text>
        <dbReference type="Rhea" id="RHEA:18157"/>
        <dbReference type="ChEBI" id="CHEBI:15361"/>
        <dbReference type="ChEBI" id="CHEBI:15378"/>
        <dbReference type="ChEBI" id="CHEBI:30616"/>
        <dbReference type="ChEBI" id="CHEBI:58702"/>
        <dbReference type="ChEBI" id="CHEBI:456216"/>
        <dbReference type="EC" id="2.7.1.40"/>
    </reaction>
</comment>
<evidence type="ECO:0000256" key="11">
    <source>
        <dbReference type="ARBA" id="ARBA00023317"/>
    </source>
</evidence>
<evidence type="ECO:0000256" key="6">
    <source>
        <dbReference type="ARBA" id="ARBA00022741"/>
    </source>
</evidence>
<evidence type="ECO:0000256" key="1">
    <source>
        <dbReference type="ARBA" id="ARBA00004997"/>
    </source>
</evidence>
<dbReference type="Gene3D" id="3.20.20.60">
    <property type="entry name" value="Phosphoenolpyruvate-binding domains"/>
    <property type="match status" value="1"/>
</dbReference>
<keyword evidence="9 12" id="KW-0460">Magnesium</keyword>
<reference evidence="14 15" key="1">
    <citation type="journal article" date="2015" name="Int. J. Syst. Evol. Microbiol.">
        <title>Streptomyces gilvifuscus sp. nov., an actinomycete that produces antibacterial compounds isolated from soil.</title>
        <authorList>
            <person name="Nguyen T.M."/>
            <person name="Kim J."/>
        </authorList>
    </citation>
    <scope>NUCLEOTIDE SEQUENCE [LARGE SCALE GENOMIC DNA]</scope>
    <source>
        <strain evidence="14 15">T113</strain>
    </source>
</reference>
<evidence type="ECO:0000313" key="15">
    <source>
        <dbReference type="Proteomes" id="UP001221328"/>
    </source>
</evidence>
<dbReference type="InterPro" id="IPR040442">
    <property type="entry name" value="Pyrv_kinase-like_dom_sf"/>
</dbReference>
<keyword evidence="11 14" id="KW-0670">Pyruvate</keyword>
<dbReference type="Gene3D" id="2.40.33.10">
    <property type="entry name" value="PK beta-barrel domain-like"/>
    <property type="match status" value="1"/>
</dbReference>
<gene>
    <name evidence="14" type="ORF">PO587_42500</name>
</gene>
<dbReference type="RefSeq" id="WP_272179024.1">
    <property type="nucleotide sequence ID" value="NZ_JAQOSK010000030.1"/>
</dbReference>
<feature type="domain" description="Pyruvate kinase barrel" evidence="13">
    <location>
        <begin position="2"/>
        <end position="326"/>
    </location>
</feature>
<keyword evidence="6" id="KW-0547">Nucleotide-binding</keyword>
<dbReference type="InterPro" id="IPR015806">
    <property type="entry name" value="Pyrv_Knase_insert_dom_sf"/>
</dbReference>
<keyword evidence="7 12" id="KW-0418">Kinase</keyword>
<dbReference type="InterPro" id="IPR015793">
    <property type="entry name" value="Pyrv_Knase_brl"/>
</dbReference>
<keyword evidence="10 12" id="KW-0324">Glycolysis</keyword>
<evidence type="ECO:0000256" key="4">
    <source>
        <dbReference type="ARBA" id="ARBA00022679"/>
    </source>
</evidence>
<keyword evidence="5" id="KW-0479">Metal-binding</keyword>
<evidence type="ECO:0000256" key="5">
    <source>
        <dbReference type="ARBA" id="ARBA00022723"/>
    </source>
</evidence>
<dbReference type="GO" id="GO:0016301">
    <property type="term" value="F:kinase activity"/>
    <property type="evidence" value="ECO:0007669"/>
    <property type="project" value="UniProtKB-KW"/>
</dbReference>
<evidence type="ECO:0000259" key="13">
    <source>
        <dbReference type="Pfam" id="PF00224"/>
    </source>
</evidence>
<comment type="pathway">
    <text evidence="1 12">Carbohydrate degradation; glycolysis; pyruvate from D-glyceraldehyde 3-phosphate: step 5/5.</text>
</comment>
<keyword evidence="8" id="KW-0067">ATP-binding</keyword>
<evidence type="ECO:0000256" key="12">
    <source>
        <dbReference type="RuleBase" id="RU000504"/>
    </source>
</evidence>
<comment type="similarity">
    <text evidence="2 12">Belongs to the pyruvate kinase family.</text>
</comment>
<dbReference type="SUPFAM" id="SSF51621">
    <property type="entry name" value="Phosphoenolpyruvate/pyruvate domain"/>
    <property type="match status" value="1"/>
</dbReference>
<evidence type="ECO:0000313" key="14">
    <source>
        <dbReference type="EMBL" id="MDC2961115.1"/>
    </source>
</evidence>
<comment type="caution">
    <text evidence="14">The sequence shown here is derived from an EMBL/GenBank/DDBJ whole genome shotgun (WGS) entry which is preliminary data.</text>
</comment>
<dbReference type="EMBL" id="JAQOSK010000030">
    <property type="protein sequence ID" value="MDC2961115.1"/>
    <property type="molecule type" value="Genomic_DNA"/>
</dbReference>
<sequence>MTSLIATMGPALLSPQTLHGAVARGVSALRFSASKFSADELAAQARRTAETGAALNRPLDLLLDLPGAKSRLTNEDWFPLAGVERLRVLFGPAPARRDLDVPEIGTTGMAIGPYIEPGDVLVLGDGENALRVESRTADGCLTRPLTQGDVGRQKGISLHGRPQAYQALGEAETTALKSLTDSVFSGVIVSFVEDPDVIEEVRSLVGEAPADGRPAPAVIAKIETRAGAERAAEVARAADGVLLGRGDLLLDAGELDFYDLGKKVMKETQKAGRPIIVGTQLIPSLSDGWLPNRSELAYLSHLIEKEVDGLMLATETTVGGAPLRTVELVTALIQRYGSGAAPAPLFPSRIPQ</sequence>
<dbReference type="PRINTS" id="PR01050">
    <property type="entry name" value="PYRUVTKNASE"/>
</dbReference>
<name>A0ABT5G8G7_9ACTN</name>
<dbReference type="EC" id="2.7.1.40" evidence="3 12"/>
<dbReference type="InterPro" id="IPR015813">
    <property type="entry name" value="Pyrv/PenolPyrv_kinase-like_dom"/>
</dbReference>
<dbReference type="InterPro" id="IPR001697">
    <property type="entry name" value="Pyr_Knase"/>
</dbReference>
<keyword evidence="4 12" id="KW-0808">Transferase</keyword>
<evidence type="ECO:0000256" key="10">
    <source>
        <dbReference type="ARBA" id="ARBA00023152"/>
    </source>
</evidence>
<evidence type="ECO:0000256" key="9">
    <source>
        <dbReference type="ARBA" id="ARBA00022842"/>
    </source>
</evidence>
<dbReference type="Proteomes" id="UP001221328">
    <property type="component" value="Unassembled WGS sequence"/>
</dbReference>
<evidence type="ECO:0000256" key="3">
    <source>
        <dbReference type="ARBA" id="ARBA00012142"/>
    </source>
</evidence>
<proteinExistence type="inferred from homology"/>